<sequence>MVNEISIDSMVKKLQEDIKKVENFDDANGKLDIAAINKQMDDTNAILDILEAKFDKVNASLDAMLSQIEEEEKKRQTIKEETEEELKEN</sequence>
<feature type="compositionally biased region" description="Basic and acidic residues" evidence="1">
    <location>
        <begin position="71"/>
        <end position="80"/>
    </location>
</feature>
<keyword evidence="3" id="KW-1185">Reference proteome</keyword>
<dbReference type="EMBL" id="MCOG01000287">
    <property type="protein sequence ID" value="ORY20521.1"/>
    <property type="molecule type" value="Genomic_DNA"/>
</dbReference>
<reference evidence="2 3" key="1">
    <citation type="submission" date="2016-08" db="EMBL/GenBank/DDBJ databases">
        <title>A Parts List for Fungal Cellulosomes Revealed by Comparative Genomics.</title>
        <authorList>
            <consortium name="DOE Joint Genome Institute"/>
            <person name="Haitjema C.H."/>
            <person name="Gilmore S.P."/>
            <person name="Henske J.K."/>
            <person name="Solomon K.V."/>
            <person name="De Groot R."/>
            <person name="Kuo A."/>
            <person name="Mondo S.J."/>
            <person name="Salamov A.A."/>
            <person name="Labutti K."/>
            <person name="Zhao Z."/>
            <person name="Chiniquy J."/>
            <person name="Barry K."/>
            <person name="Brewer H.M."/>
            <person name="Purvine S.O."/>
            <person name="Wright A.T."/>
            <person name="Boxma B."/>
            <person name="Van Alen T."/>
            <person name="Hackstein J.H."/>
            <person name="Baker S.E."/>
            <person name="Grigoriev I.V."/>
            <person name="O'Malley M.A."/>
        </authorList>
    </citation>
    <scope>NUCLEOTIDE SEQUENCE [LARGE SCALE GENOMIC DNA]</scope>
    <source>
        <strain evidence="2 3">G1</strain>
    </source>
</reference>
<proteinExistence type="predicted"/>
<protein>
    <submittedName>
        <fullName evidence="2">Uncharacterized protein</fullName>
    </submittedName>
</protein>
<evidence type="ECO:0000313" key="2">
    <source>
        <dbReference type="EMBL" id="ORY20521.1"/>
    </source>
</evidence>
<feature type="region of interest" description="Disordered" evidence="1">
    <location>
        <begin position="70"/>
        <end position="89"/>
    </location>
</feature>
<evidence type="ECO:0000313" key="3">
    <source>
        <dbReference type="Proteomes" id="UP000193920"/>
    </source>
</evidence>
<dbReference type="AlphaFoldDB" id="A0A1Y2ADC2"/>
<gene>
    <name evidence="2" type="ORF">LY90DRAFT_707821</name>
</gene>
<name>A0A1Y2ADC2_9FUNG</name>
<comment type="caution">
    <text evidence="2">The sequence shown here is derived from an EMBL/GenBank/DDBJ whole genome shotgun (WGS) entry which is preliminary data.</text>
</comment>
<accession>A0A1Y2ADC2</accession>
<dbReference type="OrthoDB" id="2128785at2759"/>
<organism evidence="2 3">
    <name type="scientific">Neocallimastix californiae</name>
    <dbReference type="NCBI Taxonomy" id="1754190"/>
    <lineage>
        <taxon>Eukaryota</taxon>
        <taxon>Fungi</taxon>
        <taxon>Fungi incertae sedis</taxon>
        <taxon>Chytridiomycota</taxon>
        <taxon>Chytridiomycota incertae sedis</taxon>
        <taxon>Neocallimastigomycetes</taxon>
        <taxon>Neocallimastigales</taxon>
        <taxon>Neocallimastigaceae</taxon>
        <taxon>Neocallimastix</taxon>
    </lineage>
</organism>
<dbReference type="Pfam" id="PF03670">
    <property type="entry name" value="UPF0184"/>
    <property type="match status" value="1"/>
</dbReference>
<dbReference type="Proteomes" id="UP000193920">
    <property type="component" value="Unassembled WGS sequence"/>
</dbReference>
<evidence type="ECO:0000256" key="1">
    <source>
        <dbReference type="SAM" id="MobiDB-lite"/>
    </source>
</evidence>